<evidence type="ECO:0000313" key="2">
    <source>
        <dbReference type="Proteomes" id="UP001228581"/>
    </source>
</evidence>
<dbReference type="Proteomes" id="UP001228581">
    <property type="component" value="Unassembled WGS sequence"/>
</dbReference>
<gene>
    <name evidence="1" type="ORF">QNI19_38645</name>
</gene>
<name>A0ABT7CZ13_9BACT</name>
<reference evidence="1 2" key="1">
    <citation type="submission" date="2023-05" db="EMBL/GenBank/DDBJ databases">
        <authorList>
            <person name="Zhang X."/>
        </authorList>
    </citation>
    <scope>NUCLEOTIDE SEQUENCE [LARGE SCALE GENOMIC DNA]</scope>
    <source>
        <strain evidence="1 2">DM2B3-1</strain>
    </source>
</reference>
<proteinExistence type="predicted"/>
<accession>A0ABT7CZ13</accession>
<dbReference type="RefSeq" id="WP_314005894.1">
    <property type="nucleotide sequence ID" value="NZ_JASJOT010000066.1"/>
</dbReference>
<sequence>MADWSKNNRACTTLWTTLFLMQQLSTNFDDSGDLKMSDLTFYNTLGSSELRKQQAKIVADQLDNIFRIGRGAKYEENVDRGKAMNGMIEILTEESKQIKDLASNVDDSYRFWEE</sequence>
<evidence type="ECO:0000313" key="1">
    <source>
        <dbReference type="EMBL" id="MDJ1498911.1"/>
    </source>
</evidence>
<comment type="caution">
    <text evidence="1">The sequence shown here is derived from an EMBL/GenBank/DDBJ whole genome shotgun (WGS) entry which is preliminary data.</text>
</comment>
<keyword evidence="2" id="KW-1185">Reference proteome</keyword>
<organism evidence="1 2">
    <name type="scientific">Xanthocytophaga flava</name>
    <dbReference type="NCBI Taxonomy" id="3048013"/>
    <lineage>
        <taxon>Bacteria</taxon>
        <taxon>Pseudomonadati</taxon>
        <taxon>Bacteroidota</taxon>
        <taxon>Cytophagia</taxon>
        <taxon>Cytophagales</taxon>
        <taxon>Rhodocytophagaceae</taxon>
        <taxon>Xanthocytophaga</taxon>
    </lineage>
</organism>
<protein>
    <submittedName>
        <fullName evidence="1">Uncharacterized protein</fullName>
    </submittedName>
</protein>
<dbReference type="EMBL" id="JASJOT010000066">
    <property type="protein sequence ID" value="MDJ1498911.1"/>
    <property type="molecule type" value="Genomic_DNA"/>
</dbReference>